<keyword evidence="3" id="KW-1185">Reference proteome</keyword>
<gene>
    <name evidence="2" type="ORF">JMJ56_29025</name>
</gene>
<feature type="domain" description="Transposase IS116/IS110/IS902 C-terminal" evidence="1">
    <location>
        <begin position="34"/>
        <end position="74"/>
    </location>
</feature>
<accession>A0ABS1UBG9</accession>
<dbReference type="InterPro" id="IPR003346">
    <property type="entry name" value="Transposase_20"/>
</dbReference>
<name>A0ABS1UBG9_9PROT</name>
<dbReference type="Proteomes" id="UP000660885">
    <property type="component" value="Unassembled WGS sequence"/>
</dbReference>
<dbReference type="Pfam" id="PF02371">
    <property type="entry name" value="Transposase_20"/>
    <property type="match status" value="1"/>
</dbReference>
<evidence type="ECO:0000259" key="1">
    <source>
        <dbReference type="Pfam" id="PF02371"/>
    </source>
</evidence>
<evidence type="ECO:0000313" key="2">
    <source>
        <dbReference type="EMBL" id="MBL6082026.1"/>
    </source>
</evidence>
<reference evidence="2 3" key="1">
    <citation type="submission" date="2021-01" db="EMBL/GenBank/DDBJ databases">
        <title>Belnapia mucosa sp. nov. and Belnapia arida sp. nov., isolated from the Tabernas Desert (Almeria, Spain).</title>
        <authorList>
            <person name="Molina-Menor E."/>
            <person name="Vidal-Verdu A."/>
            <person name="Calonge A."/>
            <person name="Satari L."/>
            <person name="Pereto J."/>
            <person name="Porcar M."/>
        </authorList>
    </citation>
    <scope>NUCLEOTIDE SEQUENCE [LARGE SCALE GENOMIC DNA]</scope>
    <source>
        <strain evidence="2 3">T18</strain>
    </source>
</reference>
<protein>
    <submittedName>
        <fullName evidence="2">Transposase</fullName>
    </submittedName>
</protein>
<comment type="caution">
    <text evidence="2">The sequence shown here is derived from an EMBL/GenBank/DDBJ whole genome shotgun (WGS) entry which is preliminary data.</text>
</comment>
<evidence type="ECO:0000313" key="3">
    <source>
        <dbReference type="Proteomes" id="UP000660885"/>
    </source>
</evidence>
<proteinExistence type="predicted"/>
<sequence>MLGILAAQLRAVGECVDEVEAKLLAWHRADETSSRLQAVPSIGPITANALVAIVGDPSHLGLGRQFAAWLGMQSNQVAASAPAQPSCKLRTRS</sequence>
<dbReference type="EMBL" id="JAETWB010000044">
    <property type="protein sequence ID" value="MBL6082026.1"/>
    <property type="molecule type" value="Genomic_DNA"/>
</dbReference>
<organism evidence="2 3">
    <name type="scientific">Belnapia arida</name>
    <dbReference type="NCBI Taxonomy" id="2804533"/>
    <lineage>
        <taxon>Bacteria</taxon>
        <taxon>Pseudomonadati</taxon>
        <taxon>Pseudomonadota</taxon>
        <taxon>Alphaproteobacteria</taxon>
        <taxon>Acetobacterales</taxon>
        <taxon>Roseomonadaceae</taxon>
        <taxon>Belnapia</taxon>
    </lineage>
</organism>